<feature type="domain" description="TPM" evidence="2">
    <location>
        <begin position="35"/>
        <end position="157"/>
    </location>
</feature>
<name>Q1IRI1_KORVE</name>
<keyword evidence="1" id="KW-0472">Membrane</keyword>
<dbReference type="RefSeq" id="WP_011522321.1">
    <property type="nucleotide sequence ID" value="NC_008009.1"/>
</dbReference>
<dbReference type="InterPro" id="IPR007621">
    <property type="entry name" value="TPM_dom"/>
</dbReference>
<dbReference type="STRING" id="204669.Acid345_1517"/>
<reference evidence="3 4" key="1">
    <citation type="journal article" date="2009" name="Appl. Environ. Microbiol.">
        <title>Three genomes from the phylum Acidobacteria provide insight into the lifestyles of these microorganisms in soils.</title>
        <authorList>
            <person name="Ward N.L."/>
            <person name="Challacombe J.F."/>
            <person name="Janssen P.H."/>
            <person name="Henrissat B."/>
            <person name="Coutinho P.M."/>
            <person name="Wu M."/>
            <person name="Xie G."/>
            <person name="Haft D.H."/>
            <person name="Sait M."/>
            <person name="Badger J."/>
            <person name="Barabote R.D."/>
            <person name="Bradley B."/>
            <person name="Brettin T.S."/>
            <person name="Brinkac L.M."/>
            <person name="Bruce D."/>
            <person name="Creasy T."/>
            <person name="Daugherty S.C."/>
            <person name="Davidsen T.M."/>
            <person name="DeBoy R.T."/>
            <person name="Detter J.C."/>
            <person name="Dodson R.J."/>
            <person name="Durkin A.S."/>
            <person name="Ganapathy A."/>
            <person name="Gwinn-Giglio M."/>
            <person name="Han C.S."/>
            <person name="Khouri H."/>
            <person name="Kiss H."/>
            <person name="Kothari S.P."/>
            <person name="Madupu R."/>
            <person name="Nelson K.E."/>
            <person name="Nelson W.C."/>
            <person name="Paulsen I."/>
            <person name="Penn K."/>
            <person name="Ren Q."/>
            <person name="Rosovitz M.J."/>
            <person name="Selengut J.D."/>
            <person name="Shrivastava S."/>
            <person name="Sullivan S.A."/>
            <person name="Tapia R."/>
            <person name="Thompson L.S."/>
            <person name="Watkins K.L."/>
            <person name="Yang Q."/>
            <person name="Yu C."/>
            <person name="Zafar N."/>
            <person name="Zhou L."/>
            <person name="Kuske C.R."/>
        </authorList>
    </citation>
    <scope>NUCLEOTIDE SEQUENCE [LARGE SCALE GENOMIC DNA]</scope>
    <source>
        <strain evidence="3 4">Ellin345</strain>
    </source>
</reference>
<gene>
    <name evidence="3" type="ordered locus">Acid345_1517</name>
</gene>
<evidence type="ECO:0000259" key="2">
    <source>
        <dbReference type="Pfam" id="PF04536"/>
    </source>
</evidence>
<protein>
    <recommendedName>
        <fullName evidence="2">TPM domain-containing protein</fullName>
    </recommendedName>
</protein>
<evidence type="ECO:0000313" key="3">
    <source>
        <dbReference type="EMBL" id="ABF40519.1"/>
    </source>
</evidence>
<feature type="transmembrane region" description="Helical" evidence="1">
    <location>
        <begin position="186"/>
        <end position="204"/>
    </location>
</feature>
<sequence>MLRYTIRLFELTLVLLAALVCAADPIKSLKATGYVNDFAGVLQPDTIQKLEALSTEIDQKTGAQIAIVTVKSLDGDDIDNYAVALFKEWGVGAKKSDRGVLVLTAVDDRKYRIEVGYGLEPILPDGKVGGFGREAVPLFKSGDYSGAVTLMTDRVAQVIAEDAKVTLADMPAAPKPRRHEGFNIPIFWIFIIGSLIFHSIGYLIRRIRHGSSARWGGGGGPGFWMGGGGFGGGGGWSSGGGGGGGFGGFGGGSSGGGGASGGW</sequence>
<dbReference type="HOGENOM" id="CLU_035211_2_0_0"/>
<accession>Q1IRI1</accession>
<dbReference type="Gene3D" id="3.10.310.50">
    <property type="match status" value="1"/>
</dbReference>
<dbReference type="Pfam" id="PF04536">
    <property type="entry name" value="TPM_phosphatase"/>
    <property type="match status" value="1"/>
</dbReference>
<dbReference type="EnsemblBacteria" id="ABF40519">
    <property type="protein sequence ID" value="ABF40519"/>
    <property type="gene ID" value="Acid345_1517"/>
</dbReference>
<evidence type="ECO:0000313" key="4">
    <source>
        <dbReference type="Proteomes" id="UP000002432"/>
    </source>
</evidence>
<organism evidence="3 4">
    <name type="scientific">Koribacter versatilis (strain Ellin345)</name>
    <dbReference type="NCBI Taxonomy" id="204669"/>
    <lineage>
        <taxon>Bacteria</taxon>
        <taxon>Pseudomonadati</taxon>
        <taxon>Acidobacteriota</taxon>
        <taxon>Terriglobia</taxon>
        <taxon>Terriglobales</taxon>
        <taxon>Candidatus Korobacteraceae</taxon>
        <taxon>Candidatus Korobacter</taxon>
    </lineage>
</organism>
<dbReference type="KEGG" id="aba:Acid345_1517"/>
<dbReference type="AlphaFoldDB" id="Q1IRI1"/>
<dbReference type="eggNOG" id="COG1512">
    <property type="taxonomic scope" value="Bacteria"/>
</dbReference>
<proteinExistence type="predicted"/>
<evidence type="ECO:0000256" key="1">
    <source>
        <dbReference type="SAM" id="Phobius"/>
    </source>
</evidence>
<keyword evidence="1" id="KW-1133">Transmembrane helix</keyword>
<dbReference type="EMBL" id="CP000360">
    <property type="protein sequence ID" value="ABF40519.1"/>
    <property type="molecule type" value="Genomic_DNA"/>
</dbReference>
<dbReference type="PANTHER" id="PTHR30373">
    <property type="entry name" value="UPF0603 PROTEIN YGCG"/>
    <property type="match status" value="1"/>
</dbReference>
<dbReference type="Proteomes" id="UP000002432">
    <property type="component" value="Chromosome"/>
</dbReference>
<dbReference type="PANTHER" id="PTHR30373:SF2">
    <property type="entry name" value="UPF0603 PROTEIN YGCG"/>
    <property type="match status" value="1"/>
</dbReference>
<keyword evidence="1" id="KW-0812">Transmembrane</keyword>
<keyword evidence="4" id="KW-1185">Reference proteome</keyword>